<dbReference type="InterPro" id="IPR036866">
    <property type="entry name" value="RibonucZ/Hydroxyglut_hydro"/>
</dbReference>
<feature type="domain" description="Metallo-beta-lactamase" evidence="1">
    <location>
        <begin position="18"/>
        <end position="207"/>
    </location>
</feature>
<dbReference type="Gene3D" id="3.60.15.10">
    <property type="entry name" value="Ribonuclease Z/Hydroxyacylglutathione hydrolase-like"/>
    <property type="match status" value="1"/>
</dbReference>
<dbReference type="Pfam" id="PF12706">
    <property type="entry name" value="Lactamase_B_2"/>
    <property type="match status" value="1"/>
</dbReference>
<evidence type="ECO:0000313" key="3">
    <source>
        <dbReference type="Proteomes" id="UP000192674"/>
    </source>
</evidence>
<dbReference type="CDD" id="cd07716">
    <property type="entry name" value="RNaseZ_short-form-like_MBL-fold"/>
    <property type="match status" value="1"/>
</dbReference>
<reference evidence="2 3" key="1">
    <citation type="submission" date="2017-04" db="EMBL/GenBank/DDBJ databases">
        <authorList>
            <person name="Afonso C.L."/>
            <person name="Miller P.J."/>
            <person name="Scott M.A."/>
            <person name="Spackman E."/>
            <person name="Goraichik I."/>
            <person name="Dimitrov K.M."/>
            <person name="Suarez D.L."/>
            <person name="Swayne D.E."/>
        </authorList>
    </citation>
    <scope>NUCLEOTIDE SEQUENCE [LARGE SCALE GENOMIC DNA]</scope>
    <source>
        <strain evidence="2 3">DSM 43828</strain>
    </source>
</reference>
<sequence>MQITVLGSCGAWPEPGRACSGFLVEHDGFRLVLDMGFGVASRLFEICPAESVNAVVVTHEHPDHCVDLNALLRARFYGGMPRIPLYCTPGVAGRLNVVEPNPPLSAAFDIYELPGGYSVGPFDLTGMLLPHHVPNSGVRLTTKDSVLAYTGDTGPDPALAVLAKDADLFIAEATLIEPQQGTRTLLTAREAGQWAARANAKRLLLTHFWPGSDRTAAVSSAYAEFSGDIAAAVEGMALRC</sequence>
<dbReference type="PANTHER" id="PTHR46018:SF4">
    <property type="entry name" value="METALLO-HYDROLASE YHFI-RELATED"/>
    <property type="match status" value="1"/>
</dbReference>
<name>A0A1Y5XT42_KIBAR</name>
<organism evidence="2 3">
    <name type="scientific">Kibdelosporangium aridum</name>
    <dbReference type="NCBI Taxonomy" id="2030"/>
    <lineage>
        <taxon>Bacteria</taxon>
        <taxon>Bacillati</taxon>
        <taxon>Actinomycetota</taxon>
        <taxon>Actinomycetes</taxon>
        <taxon>Pseudonocardiales</taxon>
        <taxon>Pseudonocardiaceae</taxon>
        <taxon>Kibdelosporangium</taxon>
    </lineage>
</organism>
<accession>A0A1Y5XT42</accession>
<dbReference type="InterPro" id="IPR001279">
    <property type="entry name" value="Metallo-B-lactamas"/>
</dbReference>
<dbReference type="RefSeq" id="WP_084429687.1">
    <property type="nucleotide sequence ID" value="NZ_FWXV01000004.1"/>
</dbReference>
<dbReference type="PANTHER" id="PTHR46018">
    <property type="entry name" value="ZINC PHOSPHODIESTERASE ELAC PROTEIN 1"/>
    <property type="match status" value="1"/>
</dbReference>
<dbReference type="EMBL" id="FWXV01000004">
    <property type="protein sequence ID" value="SMD15882.1"/>
    <property type="molecule type" value="Genomic_DNA"/>
</dbReference>
<dbReference type="SUPFAM" id="SSF56281">
    <property type="entry name" value="Metallo-hydrolase/oxidoreductase"/>
    <property type="match status" value="1"/>
</dbReference>
<dbReference type="SMART" id="SM00849">
    <property type="entry name" value="Lactamase_B"/>
    <property type="match status" value="1"/>
</dbReference>
<dbReference type="AlphaFoldDB" id="A0A1Y5XT42"/>
<dbReference type="Proteomes" id="UP000192674">
    <property type="component" value="Unassembled WGS sequence"/>
</dbReference>
<evidence type="ECO:0000313" key="2">
    <source>
        <dbReference type="EMBL" id="SMD15882.1"/>
    </source>
</evidence>
<dbReference type="GO" id="GO:0042781">
    <property type="term" value="F:3'-tRNA processing endoribonuclease activity"/>
    <property type="evidence" value="ECO:0007669"/>
    <property type="project" value="TreeGrafter"/>
</dbReference>
<protein>
    <submittedName>
        <fullName evidence="2">Ribonuclease BN, tRNA processing enzyme</fullName>
    </submittedName>
</protein>
<gene>
    <name evidence="2" type="ORF">SAMN05661093_05350</name>
</gene>
<proteinExistence type="predicted"/>
<dbReference type="OrthoDB" id="9800940at2"/>
<keyword evidence="3" id="KW-1185">Reference proteome</keyword>
<evidence type="ECO:0000259" key="1">
    <source>
        <dbReference type="SMART" id="SM00849"/>
    </source>
</evidence>